<dbReference type="InterPro" id="IPR036390">
    <property type="entry name" value="WH_DNA-bd_sf"/>
</dbReference>
<evidence type="ECO:0000313" key="5">
    <source>
        <dbReference type="Proteomes" id="UP000249782"/>
    </source>
</evidence>
<dbReference type="GO" id="GO:0015689">
    <property type="term" value="P:molybdate ion transport"/>
    <property type="evidence" value="ECO:0007669"/>
    <property type="project" value="InterPro"/>
</dbReference>
<dbReference type="SUPFAM" id="SSF50331">
    <property type="entry name" value="MOP-like"/>
    <property type="match status" value="1"/>
</dbReference>
<dbReference type="Gene3D" id="1.10.10.10">
    <property type="entry name" value="Winged helix-like DNA-binding domain superfamily/Winged helix DNA-binding domain"/>
    <property type="match status" value="1"/>
</dbReference>
<dbReference type="AlphaFoldDB" id="A0A328PCK4"/>
<dbReference type="Gene3D" id="2.40.50.100">
    <property type="match status" value="1"/>
</dbReference>
<dbReference type="RefSeq" id="WP_112094108.1">
    <property type="nucleotide sequence ID" value="NZ_QLOE01000006.1"/>
</dbReference>
<evidence type="ECO:0000256" key="2">
    <source>
        <dbReference type="ARBA" id="ARBA00022505"/>
    </source>
</evidence>
<comment type="caution">
    <text evidence="4">The sequence shown here is derived from an EMBL/GenBank/DDBJ whole genome shotgun (WGS) entry which is preliminary data.</text>
</comment>
<evidence type="ECO:0000256" key="1">
    <source>
        <dbReference type="ARBA" id="ARBA00004202"/>
    </source>
</evidence>
<reference evidence="4 5" key="1">
    <citation type="submission" date="2018-06" db="EMBL/GenBank/DDBJ databases">
        <title>Draft genome sequence of hyperthermophilic methanogen Methanothermobacter tenebrarum sp. MCM-B 1447.</title>
        <authorList>
            <person name="Pore S.D."/>
            <person name="Dagar S."/>
            <person name="Dhakephalkar P.K."/>
        </authorList>
    </citation>
    <scope>NUCLEOTIDE SEQUENCE [LARGE SCALE GENOMIC DNA]</scope>
    <source>
        <strain evidence="4 5">MCM B 1447</strain>
    </source>
</reference>
<dbReference type="Pfam" id="PF03459">
    <property type="entry name" value="TOBE"/>
    <property type="match status" value="1"/>
</dbReference>
<organism evidence="4 5">
    <name type="scientific">Methanothermobacter tenebrarum</name>
    <dbReference type="NCBI Taxonomy" id="680118"/>
    <lineage>
        <taxon>Archaea</taxon>
        <taxon>Methanobacteriati</taxon>
        <taxon>Methanobacteriota</taxon>
        <taxon>Methanomada group</taxon>
        <taxon>Methanobacteria</taxon>
        <taxon>Methanobacteriales</taxon>
        <taxon>Methanobacteriaceae</taxon>
        <taxon>Methanothermobacter</taxon>
    </lineage>
</organism>
<dbReference type="InterPro" id="IPR005116">
    <property type="entry name" value="Transp-assoc_OB_typ1"/>
</dbReference>
<dbReference type="InterPro" id="IPR051815">
    <property type="entry name" value="Molybdate_resp_trans_reg"/>
</dbReference>
<dbReference type="InterPro" id="IPR036388">
    <property type="entry name" value="WH-like_DNA-bd_sf"/>
</dbReference>
<dbReference type="EMBL" id="QLOE01000006">
    <property type="protein sequence ID" value="RAO78921.1"/>
    <property type="molecule type" value="Genomic_DNA"/>
</dbReference>
<sequence length="226" mass="25783">MSKENYKLKIKGKNIWLDNKRFRLLQSINEYNSIRKASEKSGIPYRTALLYIKRMENTLGEKIVSTRRGGAGGGGSSQLTKTGKNIIQEYLKMLALLRKQSTFNELKGIIKDINLDDKIIEIKVGRNIIKAPLKEKFEKGETVILLIHPEDILLMDKKYKISARNLLKTEIKSIKTGNNILKVKLKMDNIELTSYITREARDAMKLEIGKEIFAGFKATAIEVIKP</sequence>
<dbReference type="SUPFAM" id="SSF46785">
    <property type="entry name" value="Winged helix' DNA-binding domain"/>
    <property type="match status" value="1"/>
</dbReference>
<dbReference type="OrthoDB" id="70912at2157"/>
<feature type="domain" description="Mop" evidence="3">
    <location>
        <begin position="160"/>
        <end position="225"/>
    </location>
</feature>
<evidence type="ECO:0000313" key="4">
    <source>
        <dbReference type="EMBL" id="RAO78921.1"/>
    </source>
</evidence>
<protein>
    <submittedName>
        <fullName evidence="4">Transcriptional regulator</fullName>
    </submittedName>
</protein>
<dbReference type="GO" id="GO:0005886">
    <property type="term" value="C:plasma membrane"/>
    <property type="evidence" value="ECO:0007669"/>
    <property type="project" value="UniProtKB-SubCell"/>
</dbReference>
<evidence type="ECO:0000259" key="3">
    <source>
        <dbReference type="PROSITE" id="PS51866"/>
    </source>
</evidence>
<dbReference type="PROSITE" id="PS51866">
    <property type="entry name" value="MOP"/>
    <property type="match status" value="1"/>
</dbReference>
<dbReference type="Proteomes" id="UP000249782">
    <property type="component" value="Unassembled WGS sequence"/>
</dbReference>
<gene>
    <name evidence="4" type="ORF">DPC56_05700</name>
</gene>
<name>A0A328PCK4_9EURY</name>
<dbReference type="PANTHER" id="PTHR30432">
    <property type="entry name" value="TRANSCRIPTIONAL REGULATOR MODE"/>
    <property type="match status" value="1"/>
</dbReference>
<accession>A0A328PCK4</accession>
<dbReference type="PANTHER" id="PTHR30432:SF1">
    <property type="entry name" value="DNA-BINDING TRANSCRIPTIONAL DUAL REGULATOR MODE"/>
    <property type="match status" value="1"/>
</dbReference>
<dbReference type="InterPro" id="IPR008995">
    <property type="entry name" value="Mo/tungstate-bd_C_term_dom"/>
</dbReference>
<dbReference type="InterPro" id="IPR004606">
    <property type="entry name" value="Mop_domain"/>
</dbReference>
<proteinExistence type="predicted"/>
<keyword evidence="5" id="KW-1185">Reference proteome</keyword>
<comment type="subcellular location">
    <subcellularLocation>
        <location evidence="1">Cell membrane</location>
        <topology evidence="1">Peripheral membrane protein</topology>
    </subcellularLocation>
</comment>
<keyword evidence="2" id="KW-0500">Molybdenum</keyword>